<accession>A0A0F8YVT1</accession>
<feature type="transmembrane region" description="Helical" evidence="7">
    <location>
        <begin position="231"/>
        <end position="250"/>
    </location>
</feature>
<dbReference type="InterPro" id="IPR028362">
    <property type="entry name" value="AlgI"/>
</dbReference>
<evidence type="ECO:0000256" key="2">
    <source>
        <dbReference type="ARBA" id="ARBA00010323"/>
    </source>
</evidence>
<dbReference type="GO" id="GO:0042121">
    <property type="term" value="P:alginic acid biosynthetic process"/>
    <property type="evidence" value="ECO:0007669"/>
    <property type="project" value="InterPro"/>
</dbReference>
<protein>
    <recommendedName>
        <fullName evidence="9">MBOAT family protein</fullName>
    </recommendedName>
</protein>
<feature type="transmembrane region" description="Helical" evidence="7">
    <location>
        <begin position="201"/>
        <end position="219"/>
    </location>
</feature>
<evidence type="ECO:0000256" key="5">
    <source>
        <dbReference type="ARBA" id="ARBA00022989"/>
    </source>
</evidence>
<dbReference type="InterPro" id="IPR051085">
    <property type="entry name" value="MB_O-acyltransferase"/>
</dbReference>
<evidence type="ECO:0000256" key="3">
    <source>
        <dbReference type="ARBA" id="ARBA00022475"/>
    </source>
</evidence>
<dbReference type="InterPro" id="IPR024194">
    <property type="entry name" value="Ac/AlaTfrase_AlgI/DltB"/>
</dbReference>
<feature type="transmembrane region" description="Helical" evidence="7">
    <location>
        <begin position="159"/>
        <end position="176"/>
    </location>
</feature>
<proteinExistence type="inferred from homology"/>
<dbReference type="PIRSF" id="PIRSF016636">
    <property type="entry name" value="AlgI_DltB"/>
    <property type="match status" value="1"/>
</dbReference>
<reference evidence="8" key="1">
    <citation type="journal article" date="2015" name="Nature">
        <title>Complex archaea that bridge the gap between prokaryotes and eukaryotes.</title>
        <authorList>
            <person name="Spang A."/>
            <person name="Saw J.H."/>
            <person name="Jorgensen S.L."/>
            <person name="Zaremba-Niedzwiedzka K."/>
            <person name="Martijn J."/>
            <person name="Lind A.E."/>
            <person name="van Eijk R."/>
            <person name="Schleper C."/>
            <person name="Guy L."/>
            <person name="Ettema T.J."/>
        </authorList>
    </citation>
    <scope>NUCLEOTIDE SEQUENCE</scope>
</reference>
<dbReference type="PANTHER" id="PTHR13285">
    <property type="entry name" value="ACYLTRANSFERASE"/>
    <property type="match status" value="1"/>
</dbReference>
<sequence>FKKMALADYLALYVDQVYGAPEQFGGLALGLATFAFGWQIYFDFSGYTDMARGVGRMMGFNLMLNFNNPYLATGLGDFWNRWHISLSTWFRDYVYIPLGGNRNGRFNTYLNMFLTMIISGLWHGAAWTFVIWGVLHAAGRFLTRELERSEFYAKKVPRFPKQLAVFAFVTFAWIFFRAETFSDATIIVKKIFTAGLSDPRFPLLALALCLCVWIYQFMFESKAKKILELSPVRIGIVVCMILYLMMFSGSSSEAFIYFQF</sequence>
<dbReference type="PANTHER" id="PTHR13285:SF18">
    <property type="entry name" value="PROTEIN-CYSTEINE N-PALMITOYLTRANSFERASE RASP"/>
    <property type="match status" value="1"/>
</dbReference>
<keyword evidence="5 7" id="KW-1133">Transmembrane helix</keyword>
<dbReference type="EMBL" id="LAZR01054734">
    <property type="protein sequence ID" value="KKK77900.1"/>
    <property type="molecule type" value="Genomic_DNA"/>
</dbReference>
<feature type="transmembrane region" description="Helical" evidence="7">
    <location>
        <begin position="24"/>
        <end position="42"/>
    </location>
</feature>
<evidence type="ECO:0000256" key="4">
    <source>
        <dbReference type="ARBA" id="ARBA00022692"/>
    </source>
</evidence>
<comment type="caution">
    <text evidence="8">The sequence shown here is derived from an EMBL/GenBank/DDBJ whole genome shotgun (WGS) entry which is preliminary data.</text>
</comment>
<evidence type="ECO:0000256" key="6">
    <source>
        <dbReference type="ARBA" id="ARBA00023136"/>
    </source>
</evidence>
<comment type="subcellular location">
    <subcellularLocation>
        <location evidence="1">Cell membrane</location>
        <topology evidence="1">Multi-pass membrane protein</topology>
    </subcellularLocation>
</comment>
<dbReference type="GO" id="GO:0016746">
    <property type="term" value="F:acyltransferase activity"/>
    <property type="evidence" value="ECO:0007669"/>
    <property type="project" value="InterPro"/>
</dbReference>
<keyword evidence="3" id="KW-1003">Cell membrane</keyword>
<evidence type="ECO:0000256" key="7">
    <source>
        <dbReference type="SAM" id="Phobius"/>
    </source>
</evidence>
<evidence type="ECO:0000256" key="1">
    <source>
        <dbReference type="ARBA" id="ARBA00004651"/>
    </source>
</evidence>
<dbReference type="InterPro" id="IPR004299">
    <property type="entry name" value="MBOAT_fam"/>
</dbReference>
<dbReference type="AlphaFoldDB" id="A0A0F8YVT1"/>
<keyword evidence="6 7" id="KW-0472">Membrane</keyword>
<organism evidence="8">
    <name type="scientific">marine sediment metagenome</name>
    <dbReference type="NCBI Taxonomy" id="412755"/>
    <lineage>
        <taxon>unclassified sequences</taxon>
        <taxon>metagenomes</taxon>
        <taxon>ecological metagenomes</taxon>
    </lineage>
</organism>
<dbReference type="Pfam" id="PF03062">
    <property type="entry name" value="MBOAT"/>
    <property type="match status" value="1"/>
</dbReference>
<name>A0A0F8YVT1_9ZZZZ</name>
<comment type="similarity">
    <text evidence="2">Belongs to the membrane-bound acyltransferase family.</text>
</comment>
<evidence type="ECO:0008006" key="9">
    <source>
        <dbReference type="Google" id="ProtNLM"/>
    </source>
</evidence>
<dbReference type="PIRSF" id="PIRSF500217">
    <property type="entry name" value="AlgI"/>
    <property type="match status" value="1"/>
</dbReference>
<keyword evidence="4 7" id="KW-0812">Transmembrane</keyword>
<gene>
    <name evidence="8" type="ORF">LCGC14_2848940</name>
</gene>
<dbReference type="GO" id="GO:0005886">
    <property type="term" value="C:plasma membrane"/>
    <property type="evidence" value="ECO:0007669"/>
    <property type="project" value="UniProtKB-SubCell"/>
</dbReference>
<feature type="non-terminal residue" evidence="8">
    <location>
        <position position="1"/>
    </location>
</feature>
<feature type="transmembrane region" description="Helical" evidence="7">
    <location>
        <begin position="112"/>
        <end position="138"/>
    </location>
</feature>
<evidence type="ECO:0000313" key="8">
    <source>
        <dbReference type="EMBL" id="KKK77900.1"/>
    </source>
</evidence>